<proteinExistence type="inferred from homology"/>
<organism evidence="4 5">
    <name type="scientific">Amborella trichopoda</name>
    <dbReference type="NCBI Taxonomy" id="13333"/>
    <lineage>
        <taxon>Eukaryota</taxon>
        <taxon>Viridiplantae</taxon>
        <taxon>Streptophyta</taxon>
        <taxon>Embryophyta</taxon>
        <taxon>Tracheophyta</taxon>
        <taxon>Spermatophyta</taxon>
        <taxon>Magnoliopsida</taxon>
        <taxon>Amborellales</taxon>
        <taxon>Amborellaceae</taxon>
        <taxon>Amborella</taxon>
    </lineage>
</organism>
<dbReference type="CDD" id="cd11046">
    <property type="entry name" value="CYP97"/>
    <property type="match status" value="1"/>
</dbReference>
<dbReference type="Gene3D" id="1.10.630.10">
    <property type="entry name" value="Cytochrome P450"/>
    <property type="match status" value="1"/>
</dbReference>
<dbReference type="eggNOG" id="KOG0157">
    <property type="taxonomic scope" value="Eukaryota"/>
</dbReference>
<dbReference type="InterPro" id="IPR050196">
    <property type="entry name" value="Cytochrome_P450_Monoox"/>
</dbReference>
<dbReference type="EMBL" id="KI392485">
    <property type="protein sequence ID" value="ERN16089.1"/>
    <property type="molecule type" value="Genomic_DNA"/>
</dbReference>
<accession>U5D0Z2</accession>
<dbReference type="PRINTS" id="PR00463">
    <property type="entry name" value="EP450I"/>
</dbReference>
<evidence type="ECO:0000256" key="2">
    <source>
        <dbReference type="PIRSR" id="PIRSR602401-1"/>
    </source>
</evidence>
<evidence type="ECO:0000256" key="1">
    <source>
        <dbReference type="ARBA" id="ARBA00010617"/>
    </source>
</evidence>
<dbReference type="PRINTS" id="PR00385">
    <property type="entry name" value="P450"/>
</dbReference>
<dbReference type="InterPro" id="IPR001128">
    <property type="entry name" value="Cyt_P450"/>
</dbReference>
<evidence type="ECO:0008006" key="6">
    <source>
        <dbReference type="Google" id="ProtNLM"/>
    </source>
</evidence>
<dbReference type="PANTHER" id="PTHR24291">
    <property type="entry name" value="CYTOCHROME P450 FAMILY 4"/>
    <property type="match status" value="1"/>
</dbReference>
<keyword evidence="5" id="KW-1185">Reference proteome</keyword>
<dbReference type="HOGENOM" id="CLU_001570_5_1_1"/>
<dbReference type="Gramene" id="ERN16089">
    <property type="protein sequence ID" value="ERN16089"/>
    <property type="gene ID" value="AMTR_s00030p00167800"/>
</dbReference>
<gene>
    <name evidence="4" type="ORF">AMTR_s00030p00167800</name>
</gene>
<keyword evidence="2 3" id="KW-0349">Heme</keyword>
<protein>
    <recommendedName>
        <fullName evidence="6">Cytochrome P450</fullName>
    </recommendedName>
</protein>
<keyword evidence="3" id="KW-0560">Oxidoreductase</keyword>
<dbReference type="InterPro" id="IPR036396">
    <property type="entry name" value="Cyt_P450_sf"/>
</dbReference>
<dbReference type="AlphaFoldDB" id="U5D0Z2"/>
<dbReference type="Proteomes" id="UP000017836">
    <property type="component" value="Unassembled WGS sequence"/>
</dbReference>
<dbReference type="GO" id="GO:0005506">
    <property type="term" value="F:iron ion binding"/>
    <property type="evidence" value="ECO:0007669"/>
    <property type="project" value="InterPro"/>
</dbReference>
<dbReference type="Pfam" id="PF00067">
    <property type="entry name" value="p450"/>
    <property type="match status" value="1"/>
</dbReference>
<dbReference type="InterPro" id="IPR002401">
    <property type="entry name" value="Cyt_P450_E_grp-I"/>
</dbReference>
<dbReference type="GO" id="GO:0020037">
    <property type="term" value="F:heme binding"/>
    <property type="evidence" value="ECO:0007669"/>
    <property type="project" value="InterPro"/>
</dbReference>
<comment type="cofactor">
    <cofactor evidence="2">
        <name>heme</name>
        <dbReference type="ChEBI" id="CHEBI:30413"/>
    </cofactor>
</comment>
<sequence length="440" mass="50144">MQGILADILEPIMGKGLVPADLDTWKKRRKAIAPAFHVMYLEAMIKIFIGCTRRTMVKFEELFHGDNLSEGQFIEVDLEAEFSSLALDIIGLGVFNYDFRSVTKESPIIKALYGTLSEAEHRSTFYVAYWKLPFAKYIVPRQRKFHSDIKLINDCLDTLISNAKETRQEADVKKLQDTDYGILKDASLLRFLVDVRGEDVDDVQLRDDLMTLLIAGHETTSAVLTWTIFLLAHHPSKMRKAQAEIDAVLQSSELNFESLKNLEYIRLSVVEALRLYPQPPLLIRRSLRPDILPGGLTGDKNGYSIPAGTEICLSVYNLHRCHYFWDRPHEFEPERFLRPKKSEVEGWAGFDPQRSPGALYPNEIISDFAFLPFGGGPRKCLGDQFALMESTIALALLLHRFDVELRDPPESMEAVTGATIHTKDGLWCKLRKRRPNAMNR</sequence>
<keyword evidence="2 3" id="KW-0408">Iron</keyword>
<dbReference type="OMA" id="MYLEAMI"/>
<comment type="similarity">
    <text evidence="1 3">Belongs to the cytochrome P450 family.</text>
</comment>
<dbReference type="SUPFAM" id="SSF48264">
    <property type="entry name" value="Cytochrome P450"/>
    <property type="match status" value="1"/>
</dbReference>
<reference evidence="5" key="1">
    <citation type="journal article" date="2013" name="Science">
        <title>The Amborella genome and the evolution of flowering plants.</title>
        <authorList>
            <consortium name="Amborella Genome Project"/>
        </authorList>
    </citation>
    <scope>NUCLEOTIDE SEQUENCE [LARGE SCALE GENOMIC DNA]</scope>
</reference>
<feature type="binding site" description="axial binding residue" evidence="2">
    <location>
        <position position="380"/>
    </location>
    <ligand>
        <name>heme</name>
        <dbReference type="ChEBI" id="CHEBI:30413"/>
    </ligand>
    <ligandPart>
        <name>Fe</name>
        <dbReference type="ChEBI" id="CHEBI:18248"/>
    </ligandPart>
</feature>
<name>U5D0Z2_AMBTC</name>
<dbReference type="GO" id="GO:0004497">
    <property type="term" value="F:monooxygenase activity"/>
    <property type="evidence" value="ECO:0007669"/>
    <property type="project" value="UniProtKB-KW"/>
</dbReference>
<evidence type="ECO:0000256" key="3">
    <source>
        <dbReference type="RuleBase" id="RU000461"/>
    </source>
</evidence>
<dbReference type="PANTHER" id="PTHR24291:SF183">
    <property type="entry name" value="CYTOCHROME P450 97B3, CHLOROPLASTIC"/>
    <property type="match status" value="1"/>
</dbReference>
<dbReference type="InterPro" id="IPR017972">
    <property type="entry name" value="Cyt_P450_CS"/>
</dbReference>
<dbReference type="PROSITE" id="PS00086">
    <property type="entry name" value="CYTOCHROME_P450"/>
    <property type="match status" value="1"/>
</dbReference>
<keyword evidence="3" id="KW-0503">Monooxygenase</keyword>
<evidence type="ECO:0000313" key="4">
    <source>
        <dbReference type="EMBL" id="ERN16089.1"/>
    </source>
</evidence>
<evidence type="ECO:0000313" key="5">
    <source>
        <dbReference type="Proteomes" id="UP000017836"/>
    </source>
</evidence>
<keyword evidence="2 3" id="KW-0479">Metal-binding</keyword>
<dbReference type="GO" id="GO:0016705">
    <property type="term" value="F:oxidoreductase activity, acting on paired donors, with incorporation or reduction of molecular oxygen"/>
    <property type="evidence" value="ECO:0007669"/>
    <property type="project" value="InterPro"/>
</dbReference>